<proteinExistence type="inferred from homology"/>
<keyword evidence="7 11" id="KW-0812">Transmembrane</keyword>
<dbReference type="PANTHER" id="PTHR12886">
    <property type="entry name" value="PIG-M MANNOSYLTRANSFERASE"/>
    <property type="match status" value="1"/>
</dbReference>
<reference evidence="12 13" key="2">
    <citation type="journal article" date="2013" name="Genome Biol. Evol.">
        <title>Genome sequencing of Giardia lamblia genotypes A2 and B isolates (DH and GS) and comparative analysis with the genomes of genotypes A1 and E (WB and Pig).</title>
        <authorList>
            <person name="Adam R.D."/>
            <person name="Dahlstrom E.W."/>
            <person name="Martens C.A."/>
            <person name="Bruno D.P."/>
            <person name="Barbian K.D."/>
            <person name="Ricklefs S.M."/>
            <person name="Hernandez M.M."/>
            <person name="Narla N.P."/>
            <person name="Patel R.B."/>
            <person name="Porcella S.F."/>
            <person name="Nash T.E."/>
        </authorList>
    </citation>
    <scope>NUCLEOTIDE SEQUENCE [LARGE SCALE GENOMIC DNA]</scope>
    <source>
        <strain evidence="12 13">DH</strain>
    </source>
</reference>
<feature type="transmembrane region" description="Helical" evidence="11">
    <location>
        <begin position="406"/>
        <end position="425"/>
    </location>
</feature>
<keyword evidence="4 11" id="KW-0337">GPI-anchor biosynthesis</keyword>
<feature type="transmembrane region" description="Helical" evidence="11">
    <location>
        <begin position="143"/>
        <end position="160"/>
    </location>
</feature>
<dbReference type="EC" id="2.4.1.-" evidence="11"/>
<dbReference type="EMBL" id="AHGT01000007">
    <property type="protein sequence ID" value="ESU38944.1"/>
    <property type="molecule type" value="Genomic_DNA"/>
</dbReference>
<keyword evidence="10 11" id="KW-0472">Membrane</keyword>
<evidence type="ECO:0000256" key="11">
    <source>
        <dbReference type="RuleBase" id="RU365064"/>
    </source>
</evidence>
<comment type="caution">
    <text evidence="12">The sequence shown here is derived from an EMBL/GenBank/DDBJ whole genome shotgun (WGS) entry which is preliminary data.</text>
</comment>
<keyword evidence="9 11" id="KW-1133">Transmembrane helix</keyword>
<dbReference type="VEuPathDB" id="GiardiaDB:GL50581_3929"/>
<dbReference type="InterPro" id="IPR007704">
    <property type="entry name" value="PIG-M"/>
</dbReference>
<evidence type="ECO:0000256" key="6">
    <source>
        <dbReference type="ARBA" id="ARBA00022679"/>
    </source>
</evidence>
<evidence type="ECO:0000256" key="8">
    <source>
        <dbReference type="ARBA" id="ARBA00022824"/>
    </source>
</evidence>
<comment type="similarity">
    <text evidence="3 11">Belongs to the PIGM family.</text>
</comment>
<dbReference type="GO" id="GO:0006506">
    <property type="term" value="P:GPI anchor biosynthetic process"/>
    <property type="evidence" value="ECO:0007669"/>
    <property type="project" value="UniProtKB-UniPathway"/>
</dbReference>
<evidence type="ECO:0000313" key="12">
    <source>
        <dbReference type="EMBL" id="ESU38944.1"/>
    </source>
</evidence>
<keyword evidence="6 11" id="KW-0808">Transferase</keyword>
<dbReference type="Pfam" id="PF05007">
    <property type="entry name" value="Mannosyl_trans"/>
    <property type="match status" value="1"/>
</dbReference>
<evidence type="ECO:0000256" key="4">
    <source>
        <dbReference type="ARBA" id="ARBA00022502"/>
    </source>
</evidence>
<dbReference type="VEuPathDB" id="GiardiaDB:QR46_1807"/>
<feature type="non-terminal residue" evidence="12">
    <location>
        <position position="1"/>
    </location>
</feature>
<feature type="transmembrane region" description="Helical" evidence="11">
    <location>
        <begin position="172"/>
        <end position="198"/>
    </location>
</feature>
<dbReference type="PANTHER" id="PTHR12886:SF0">
    <property type="entry name" value="GPI MANNOSYLTRANSFERASE 1"/>
    <property type="match status" value="1"/>
</dbReference>
<protein>
    <recommendedName>
        <fullName evidence="11">GPI mannosyltransferase 1</fullName>
        <ecNumber evidence="11">2.4.1.-</ecNumber>
    </recommendedName>
    <alternativeName>
        <fullName evidence="11">GPI mannosyltransferase I</fullName>
    </alternativeName>
</protein>
<feature type="transmembrane region" description="Helical" evidence="11">
    <location>
        <begin position="12"/>
        <end position="35"/>
    </location>
</feature>
<organism evidence="12 13">
    <name type="scientific">Giardia intestinalis</name>
    <name type="common">Giardia lamblia</name>
    <dbReference type="NCBI Taxonomy" id="5741"/>
    <lineage>
        <taxon>Eukaryota</taxon>
        <taxon>Metamonada</taxon>
        <taxon>Diplomonadida</taxon>
        <taxon>Hexamitidae</taxon>
        <taxon>Giardiinae</taxon>
        <taxon>Giardia</taxon>
    </lineage>
</organism>
<evidence type="ECO:0000256" key="7">
    <source>
        <dbReference type="ARBA" id="ARBA00022692"/>
    </source>
</evidence>
<feature type="transmembrane region" description="Helical" evidence="11">
    <location>
        <begin position="247"/>
        <end position="272"/>
    </location>
</feature>
<accession>V6TJV7</accession>
<evidence type="ECO:0000256" key="2">
    <source>
        <dbReference type="ARBA" id="ARBA00004687"/>
    </source>
</evidence>
<dbReference type="VEuPathDB" id="GiardiaDB:DHA2_152312"/>
<sequence>VSLSRPVSTRRFITFAILFYSLFTHNPFLASNFLAENYLDKNTYKEHAEYDISCVYNLYLQQRYKMRKTSVWILALLIRCVLIWLGTYISDPPALSMTDIDYLVVWDGVCLAPVPSERPTYRYSPIFKVICWPMCRWPTYGKVLYSLSDLIFALLAYRITRHSQRVHHLWLMNPFVIALSVRGSFDSIVQTLVAWMLLTIKQHKYLMSGLLLGLCIHLRIYPIIFTPFLLLYALLDRKADQREPLDGIFRAGLLLCCTLISFFATTLISMLIDDGYLSSGLLYHVSGRVDHRHNLSILWAVQLACSKGKEVYCWPFAKLFQTVILTVLIIQRILALRTLEPIKNEEIQSVLKRRYFYHQLLSDLDQACRAFVAFNSVVTAQYFSWTLATFTLSPNAVLNKTSYGKLATFVGSLGLSLCISGALEFSGKTKYLSLITLANTAAMGSLLFL</sequence>
<keyword evidence="8 11" id="KW-0256">Endoplasmic reticulum</keyword>
<dbReference type="Proteomes" id="UP000018320">
    <property type="component" value="Unassembled WGS sequence"/>
</dbReference>
<feature type="transmembrane region" description="Helical" evidence="11">
    <location>
        <begin position="71"/>
        <end position="89"/>
    </location>
</feature>
<gene>
    <name evidence="12" type="ORF">DHA2_152312</name>
</gene>
<dbReference type="GO" id="GO:1990529">
    <property type="term" value="C:glycosylphosphatidylinositol-mannosyltransferase I complex"/>
    <property type="evidence" value="ECO:0007669"/>
    <property type="project" value="TreeGrafter"/>
</dbReference>
<name>V6TJV7_GIAIN</name>
<comment type="pathway">
    <text evidence="2 11">Glycolipid biosynthesis; glycosylphosphatidylinositol-anchor biosynthesis.</text>
</comment>
<dbReference type="GO" id="GO:0005789">
    <property type="term" value="C:endoplasmic reticulum membrane"/>
    <property type="evidence" value="ECO:0007669"/>
    <property type="project" value="UniProtKB-SubCell"/>
</dbReference>
<evidence type="ECO:0000313" key="13">
    <source>
        <dbReference type="Proteomes" id="UP000018320"/>
    </source>
</evidence>
<reference evidence="13" key="1">
    <citation type="submission" date="2012-02" db="EMBL/GenBank/DDBJ databases">
        <title>Genome sequencing of Giardia lamblia Genotypes A2 and B isolates (DH and GS) and comparative analysis with the genomes of Genotypes A1 and E (WB and Pig).</title>
        <authorList>
            <person name="Adam R."/>
            <person name="Dahlstrom E."/>
            <person name="Martens C."/>
            <person name="Bruno D."/>
            <person name="Barbian K."/>
            <person name="Porcella S.F."/>
            <person name="Nash T."/>
        </authorList>
    </citation>
    <scope>NUCLEOTIDE SEQUENCE</scope>
    <source>
        <strain evidence="13">DH</strain>
    </source>
</reference>
<evidence type="ECO:0000256" key="1">
    <source>
        <dbReference type="ARBA" id="ARBA00004477"/>
    </source>
</evidence>
<dbReference type="VEuPathDB" id="GiardiaDB:GL50803_0017502"/>
<comment type="function">
    <text evidence="11">Catalytic subunit of the glycosylphosphatidylinositol-mannosyltransferase I complex which catalyzes the transfer of the first mannose, via an alpha-1,4 bond from a dolichol-phosphate-mannose (Dol-P-Man) to the glucosaminyl acyl phosphatidylinositol (GlcN-(acyl)PI) intermediate to generate alpha-D-Man-(1-&gt;4)-alpha-D-GlcN-(1-&gt;6)-(1-radyl,2-acyl-sn-glycero-3-phospho)-2-acyl-inositol and participates in the sixth step of the glycosylphosphatidylinositol-anchor biosynthesis.</text>
</comment>
<dbReference type="UniPathway" id="UPA00196"/>
<evidence type="ECO:0000256" key="5">
    <source>
        <dbReference type="ARBA" id="ARBA00022676"/>
    </source>
</evidence>
<feature type="transmembrane region" description="Helical" evidence="11">
    <location>
        <begin position="431"/>
        <end position="448"/>
    </location>
</feature>
<dbReference type="GO" id="GO:0051751">
    <property type="term" value="F:alpha-1,4-mannosyltransferase activity"/>
    <property type="evidence" value="ECO:0007669"/>
    <property type="project" value="InterPro"/>
</dbReference>
<evidence type="ECO:0000256" key="10">
    <source>
        <dbReference type="ARBA" id="ARBA00023136"/>
    </source>
</evidence>
<evidence type="ECO:0000256" key="9">
    <source>
        <dbReference type="ARBA" id="ARBA00022989"/>
    </source>
</evidence>
<keyword evidence="5 11" id="KW-0328">Glycosyltransferase</keyword>
<dbReference type="AlphaFoldDB" id="V6TJV7"/>
<comment type="subcellular location">
    <subcellularLocation>
        <location evidence="1 11">Endoplasmic reticulum membrane</location>
        <topology evidence="1 11">Multi-pass membrane protein</topology>
    </subcellularLocation>
</comment>
<evidence type="ECO:0000256" key="3">
    <source>
        <dbReference type="ARBA" id="ARBA00011071"/>
    </source>
</evidence>
<dbReference type="GO" id="GO:0004376">
    <property type="term" value="F:GPI mannosyltransferase activity"/>
    <property type="evidence" value="ECO:0007669"/>
    <property type="project" value="InterPro"/>
</dbReference>
<feature type="transmembrane region" description="Helical" evidence="11">
    <location>
        <begin position="316"/>
        <end position="335"/>
    </location>
</feature>
<feature type="transmembrane region" description="Helical" evidence="11">
    <location>
        <begin position="210"/>
        <end position="235"/>
    </location>
</feature>